<dbReference type="AlphaFoldDB" id="A0AAF0TPR8"/>
<evidence type="ECO:0008006" key="5">
    <source>
        <dbReference type="Google" id="ProtNLM"/>
    </source>
</evidence>
<evidence type="ECO:0000313" key="3">
    <source>
        <dbReference type="EMBL" id="WMV28192.1"/>
    </source>
</evidence>
<reference evidence="3" key="1">
    <citation type="submission" date="2023-08" db="EMBL/GenBank/DDBJ databases">
        <title>A de novo genome assembly of Solanum verrucosum Schlechtendal, a Mexican diploid species geographically isolated from the other diploid A-genome species in potato relatives.</title>
        <authorList>
            <person name="Hosaka K."/>
        </authorList>
    </citation>
    <scope>NUCLEOTIDE SEQUENCE</scope>
    <source>
        <tissue evidence="3">Young leaves</tissue>
    </source>
</reference>
<dbReference type="Proteomes" id="UP001234989">
    <property type="component" value="Chromosome 5"/>
</dbReference>
<feature type="domain" description="Chromo" evidence="1">
    <location>
        <begin position="81"/>
        <end position="128"/>
    </location>
</feature>
<name>A0AAF0TPR8_SOLVR</name>
<dbReference type="SUPFAM" id="SSF54160">
    <property type="entry name" value="Chromo domain-like"/>
    <property type="match status" value="1"/>
</dbReference>
<dbReference type="InterPro" id="IPR023780">
    <property type="entry name" value="Chromo_domain"/>
</dbReference>
<dbReference type="EMBL" id="CP133616">
    <property type="protein sequence ID" value="WMV28192.1"/>
    <property type="molecule type" value="Genomic_DNA"/>
</dbReference>
<organism evidence="3 4">
    <name type="scientific">Solanum verrucosum</name>
    <dbReference type="NCBI Taxonomy" id="315347"/>
    <lineage>
        <taxon>Eukaryota</taxon>
        <taxon>Viridiplantae</taxon>
        <taxon>Streptophyta</taxon>
        <taxon>Embryophyta</taxon>
        <taxon>Tracheophyta</taxon>
        <taxon>Spermatophyta</taxon>
        <taxon>Magnoliopsida</taxon>
        <taxon>eudicotyledons</taxon>
        <taxon>Gunneridae</taxon>
        <taxon>Pentapetalae</taxon>
        <taxon>asterids</taxon>
        <taxon>lamiids</taxon>
        <taxon>Solanales</taxon>
        <taxon>Solanaceae</taxon>
        <taxon>Solanoideae</taxon>
        <taxon>Solaneae</taxon>
        <taxon>Solanum</taxon>
    </lineage>
</organism>
<gene>
    <name evidence="3" type="ORF">MTR67_021577</name>
</gene>
<accession>A0AAF0TPR8</accession>
<feature type="domain" description="Tf2-1-like SH3-like" evidence="2">
    <location>
        <begin position="5"/>
        <end position="55"/>
    </location>
</feature>
<dbReference type="Pfam" id="PF00385">
    <property type="entry name" value="Chromo"/>
    <property type="match status" value="1"/>
</dbReference>
<dbReference type="PANTHER" id="PTHR46148:SF56">
    <property type="entry name" value="RETROTRANSPOSON PROTEIN"/>
    <property type="match status" value="1"/>
</dbReference>
<dbReference type="Pfam" id="PF24626">
    <property type="entry name" value="SH3_Tf2-1"/>
    <property type="match status" value="1"/>
</dbReference>
<evidence type="ECO:0000313" key="4">
    <source>
        <dbReference type="Proteomes" id="UP001234989"/>
    </source>
</evidence>
<protein>
    <recommendedName>
        <fullName evidence="5">Chromo domain-containing protein</fullName>
    </recommendedName>
</protein>
<proteinExistence type="predicted"/>
<sequence length="144" mass="16751">MKGVMRFGKKGKLCPRYIRPYRISKRIDNVAYELELPQELAAVHPVFHISMLKKCMGDPSLIIPIENIRIKDSLSYEEIPVQILDRQVRKLRTKEVASVKVLWRNQFVEGATWEAEEDMKKIYPHLFQSGENADQGITFFLSTV</sequence>
<evidence type="ECO:0000259" key="1">
    <source>
        <dbReference type="Pfam" id="PF00385"/>
    </source>
</evidence>
<evidence type="ECO:0000259" key="2">
    <source>
        <dbReference type="Pfam" id="PF24626"/>
    </source>
</evidence>
<dbReference type="InterPro" id="IPR016197">
    <property type="entry name" value="Chromo-like_dom_sf"/>
</dbReference>
<keyword evidence="4" id="KW-1185">Reference proteome</keyword>
<dbReference type="InterPro" id="IPR056924">
    <property type="entry name" value="SH3_Tf2-1"/>
</dbReference>
<dbReference type="PANTHER" id="PTHR46148">
    <property type="entry name" value="CHROMO DOMAIN-CONTAINING PROTEIN"/>
    <property type="match status" value="1"/>
</dbReference>